<keyword evidence="1 4" id="KW-0732">Signal</keyword>
<dbReference type="EMBL" id="JAVDRL010000009">
    <property type="protein sequence ID" value="MDR6532405.1"/>
    <property type="molecule type" value="Genomic_DNA"/>
</dbReference>
<feature type="region of interest" description="Disordered" evidence="3">
    <location>
        <begin position="1049"/>
        <end position="1076"/>
    </location>
</feature>
<dbReference type="InterPro" id="IPR008979">
    <property type="entry name" value="Galactose-bd-like_sf"/>
</dbReference>
<dbReference type="Proteomes" id="UP001262754">
    <property type="component" value="Unassembled WGS sequence"/>
</dbReference>
<dbReference type="Gene3D" id="2.60.120.260">
    <property type="entry name" value="Galactose-binding domain-like"/>
    <property type="match status" value="1"/>
</dbReference>
<name>A0ABU1N1T3_9CAUL</name>
<evidence type="ECO:0000256" key="3">
    <source>
        <dbReference type="SAM" id="MobiDB-lite"/>
    </source>
</evidence>
<dbReference type="NCBIfam" id="NF045579">
    <property type="entry name" value="rhamnoside_JR"/>
    <property type="match status" value="1"/>
</dbReference>
<dbReference type="Pfam" id="PF17132">
    <property type="entry name" value="Glyco_hydro_106"/>
    <property type="match status" value="1"/>
</dbReference>
<dbReference type="PROSITE" id="PS51257">
    <property type="entry name" value="PROKAR_LIPOPROTEIN"/>
    <property type="match status" value="1"/>
</dbReference>
<reference evidence="5 6" key="1">
    <citation type="submission" date="2023-07" db="EMBL/GenBank/DDBJ databases">
        <title>Sorghum-associated microbial communities from plants grown in Nebraska, USA.</title>
        <authorList>
            <person name="Schachtman D."/>
        </authorList>
    </citation>
    <scope>NUCLEOTIDE SEQUENCE [LARGE SCALE GENOMIC DNA]</scope>
    <source>
        <strain evidence="5 6">DS2154</strain>
    </source>
</reference>
<protein>
    <recommendedName>
        <fullName evidence="7">Alpha-L-rhamnosidase-like protein</fullName>
    </recommendedName>
</protein>
<accession>A0ABU1N1T3</accession>
<feature type="signal peptide" evidence="4">
    <location>
        <begin position="1"/>
        <end position="26"/>
    </location>
</feature>
<evidence type="ECO:0008006" key="7">
    <source>
        <dbReference type="Google" id="ProtNLM"/>
    </source>
</evidence>
<comment type="caution">
    <text evidence="5">The sequence shown here is derived from an EMBL/GenBank/DDBJ whole genome shotgun (WGS) entry which is preliminary data.</text>
</comment>
<evidence type="ECO:0000256" key="1">
    <source>
        <dbReference type="ARBA" id="ARBA00022729"/>
    </source>
</evidence>
<dbReference type="SUPFAM" id="SSF49785">
    <property type="entry name" value="Galactose-binding domain-like"/>
    <property type="match status" value="1"/>
</dbReference>
<evidence type="ECO:0000256" key="2">
    <source>
        <dbReference type="ARBA" id="ARBA00022801"/>
    </source>
</evidence>
<evidence type="ECO:0000256" key="4">
    <source>
        <dbReference type="SAM" id="SignalP"/>
    </source>
</evidence>
<dbReference type="RefSeq" id="WP_310032926.1">
    <property type="nucleotide sequence ID" value="NZ_JAVDRL010000009.1"/>
</dbReference>
<proteinExistence type="predicted"/>
<organism evidence="5 6">
    <name type="scientific">Caulobacter rhizosphaerae</name>
    <dbReference type="NCBI Taxonomy" id="2010972"/>
    <lineage>
        <taxon>Bacteria</taxon>
        <taxon>Pseudomonadati</taxon>
        <taxon>Pseudomonadota</taxon>
        <taxon>Alphaproteobacteria</taxon>
        <taxon>Caulobacterales</taxon>
        <taxon>Caulobacteraceae</taxon>
        <taxon>Caulobacter</taxon>
    </lineage>
</organism>
<keyword evidence="2" id="KW-0378">Hydrolase</keyword>
<feature type="chain" id="PRO_5046510469" description="Alpha-L-rhamnosidase-like protein" evidence="4">
    <location>
        <begin position="27"/>
        <end position="1076"/>
    </location>
</feature>
<keyword evidence="6" id="KW-1185">Reference proteome</keyword>
<sequence>MAGRGISFGLATMLASACLAPSTAQAEDALRAGFETPPAATRPQVFWQWINGNVTQEGIRLDLDWMKRAGIGGPILFDIGFGSPPIPQYVEHRVGYGSPEWKAMVRYTAERSRALGLDFGLAAGGGWSETGGPWVTPQQAMKKLVWSETTLSGRGPHRLPPPPGVSGPFQDLPINARFAEPRLYRDVKVVAWRLTPDEAATVAPAAASSAGAVDAARLSDGAYAAPALAPLAAQGWLTLRFAKPVMLRAVTVGVEGAMPKGVVEVSDDGVAFRPLAVLPGEARQGLPVRTFAFPAATGRVVRLRLEADKPVAVTEFAPHADPRVNRFEDKAGWGVLDDYEAVATPAGGQGIPAEGVLDLTDRLRADGTLDWSPPPGRWRVLRLGWSLTGRRDTPASAESLGLEVDKLNADHVRAHMHGLLDPLKAELGELYGPKARRGGLGFLITDSWEAGQANWTEAMPTEFARRRGYDLTPWLPALTGRVVDDAARTERFLWDYRRTLADLLTEHHFEEIARVLHGEGLTYAAEAPGVDLPTTADGLQAKGRADLPMGEFWVYAKDKPPPAAHLADIREAASAAHVYGKPLVGAEALTTMGEEPWRTGPWQAKPIVDRYMAEGVNHFVLHTSAHQPFLDRRPGMTLRQYGQHLSRNETWAEGEMRAWTDYLSRSAWMLRQGRPGADVAYFYGEGAAAGLPLLEGGKASLPAGYDFDYLDAESLIQRLSVAGGRLILPSGVSYRALVLPRRIDRLSLPVLRKLDALAAAGALVIGERPVGSPSLSGGMAADAEWRGLADRLWGGGRVRSGEVGQILAGAGIAPAVRSPSGSLVWTRRVLDDGELFFVANTSGKRVEADLDFRVAGKAPEIWRADTGAAAPAGYAIDGSRTRVPLALGPSDAVFVVFRQPAKTASRPAPVRTATTLARIDGPWTVRFAPGLDAPASITLDALGSWAEQPDPGVRYFSGAATYEKTLTVPRAWLGSGARLSLDLGEVREFATVTLNGKVLPVLWKPPFAVDVTDQIKPGENRLEVRVVNFWANRMIGDLQPGARKHTFAPIQPFEPSSPLSPSGLLGPVTLQRQETR</sequence>
<evidence type="ECO:0000313" key="6">
    <source>
        <dbReference type="Proteomes" id="UP001262754"/>
    </source>
</evidence>
<gene>
    <name evidence="5" type="ORF">J2800_003163</name>
</gene>
<evidence type="ECO:0000313" key="5">
    <source>
        <dbReference type="EMBL" id="MDR6532405.1"/>
    </source>
</evidence>
<dbReference type="PANTHER" id="PTHR43817:SF1">
    <property type="entry name" value="HYDROLASE, FAMILY 43, PUTATIVE (AFU_ORTHOLOGUE AFUA_3G01660)-RELATED"/>
    <property type="match status" value="1"/>
</dbReference>
<dbReference type="PANTHER" id="PTHR43817">
    <property type="entry name" value="GLYCOSYL HYDROLASE"/>
    <property type="match status" value="1"/>
</dbReference>
<feature type="compositionally biased region" description="Low complexity" evidence="3">
    <location>
        <begin position="1056"/>
        <end position="1067"/>
    </location>
</feature>